<organism evidence="1 2">
    <name type="scientific">Providencia stuartii ATCC 25827</name>
    <dbReference type="NCBI Taxonomy" id="471874"/>
    <lineage>
        <taxon>Bacteria</taxon>
        <taxon>Pseudomonadati</taxon>
        <taxon>Pseudomonadota</taxon>
        <taxon>Gammaproteobacteria</taxon>
        <taxon>Enterobacterales</taxon>
        <taxon>Morganellaceae</taxon>
        <taxon>Providencia</taxon>
    </lineage>
</organism>
<dbReference type="AlphaFoldDB" id="A0AA87CT28"/>
<dbReference type="EMBL" id="ABJD02000101">
    <property type="protein sequence ID" value="EDU59310.1"/>
    <property type="molecule type" value="Genomic_DNA"/>
</dbReference>
<reference evidence="2" key="1">
    <citation type="submission" date="2008-04" db="EMBL/GenBank/DDBJ databases">
        <title>Draft genome sequence of Providencia stuartii (ATCC 25827).</title>
        <authorList>
            <person name="Sudarsanam P."/>
            <person name="Ley R."/>
            <person name="Guruge J."/>
            <person name="Turnbaugh P.J."/>
            <person name="Mahowald M."/>
            <person name="Liep D."/>
            <person name="Gordon J."/>
        </authorList>
    </citation>
    <scope>NUCLEOTIDE SEQUENCE [LARGE SCALE GENOMIC DNA]</scope>
    <source>
        <strain evidence="2">ATCC 25827</strain>
    </source>
</reference>
<evidence type="ECO:0000313" key="2">
    <source>
        <dbReference type="Proteomes" id="UP000004506"/>
    </source>
</evidence>
<reference evidence="2" key="2">
    <citation type="submission" date="2008-04" db="EMBL/GenBank/DDBJ databases">
        <title>Draft genome sequence of Providencia stuartii(ATCC 25827).</title>
        <authorList>
            <person name="Sudarsanam P."/>
            <person name="Ley R."/>
            <person name="Guruge J."/>
            <person name="Turnbaugh P.J."/>
            <person name="Mahowald M."/>
            <person name="Liep D."/>
            <person name="Gordon J."/>
        </authorList>
    </citation>
    <scope>NUCLEOTIDE SEQUENCE [LARGE SCALE GENOMIC DNA]</scope>
    <source>
        <strain evidence="2">ATCC 25827</strain>
    </source>
</reference>
<proteinExistence type="predicted"/>
<reference evidence="1 2" key="3">
    <citation type="submission" date="2008-05" db="EMBL/GenBank/DDBJ databases">
        <authorList>
            <person name="Fulton L."/>
            <person name="Clifton S."/>
            <person name="Fulton B."/>
            <person name="Xu J."/>
            <person name="Minx P."/>
            <person name="Pepin K.H."/>
            <person name="Johnson M."/>
            <person name="Thiruvilangam P."/>
            <person name="Bhonagiri V."/>
            <person name="Nash W.E."/>
            <person name="Mardis E.R."/>
            <person name="Wilson R.K."/>
        </authorList>
    </citation>
    <scope>NUCLEOTIDE SEQUENCE [LARGE SCALE GENOMIC DNA]</scope>
    <source>
        <strain evidence="1 2">ATCC 25827</strain>
    </source>
</reference>
<name>A0AA87CT28_PROST</name>
<evidence type="ECO:0000313" key="1">
    <source>
        <dbReference type="EMBL" id="EDU59310.1"/>
    </source>
</evidence>
<gene>
    <name evidence="1" type="ORF">PROSTU_02499</name>
</gene>
<comment type="caution">
    <text evidence="1">The sequence shown here is derived from an EMBL/GenBank/DDBJ whole genome shotgun (WGS) entry which is preliminary data.</text>
</comment>
<accession>A0AA87CT28</accession>
<protein>
    <submittedName>
        <fullName evidence="1">Uncharacterized protein</fullName>
    </submittedName>
</protein>
<dbReference type="Proteomes" id="UP000004506">
    <property type="component" value="Unassembled WGS sequence"/>
</dbReference>
<sequence length="40" mass="4774">MLLIERNIISLFFMLKRGKLACTKPNDLISTFFFILKFCF</sequence>